<evidence type="ECO:0000256" key="1">
    <source>
        <dbReference type="SAM" id="MobiDB-lite"/>
    </source>
</evidence>
<accession>A0A1L6FEC0</accession>
<name>A0A1L6FEC0_9RHOO</name>
<organism evidence="2 3">
    <name type="scientific">Thauera chlorobenzoica</name>
    <dbReference type="NCBI Taxonomy" id="96773"/>
    <lineage>
        <taxon>Bacteria</taxon>
        <taxon>Pseudomonadati</taxon>
        <taxon>Pseudomonadota</taxon>
        <taxon>Betaproteobacteria</taxon>
        <taxon>Rhodocyclales</taxon>
        <taxon>Zoogloeaceae</taxon>
        <taxon>Thauera</taxon>
    </lineage>
</organism>
<evidence type="ECO:0000313" key="3">
    <source>
        <dbReference type="Proteomes" id="UP000185739"/>
    </source>
</evidence>
<protein>
    <submittedName>
        <fullName evidence="2">Uncharacterized protein</fullName>
    </submittedName>
</protein>
<keyword evidence="3" id="KW-1185">Reference proteome</keyword>
<dbReference type="STRING" id="96773.Tchl_2433"/>
<gene>
    <name evidence="2" type="ORF">Tchl_2433</name>
</gene>
<dbReference type="EMBL" id="CP018839">
    <property type="protein sequence ID" value="APR05268.1"/>
    <property type="molecule type" value="Genomic_DNA"/>
</dbReference>
<feature type="region of interest" description="Disordered" evidence="1">
    <location>
        <begin position="24"/>
        <end position="50"/>
    </location>
</feature>
<dbReference type="Proteomes" id="UP000185739">
    <property type="component" value="Chromosome"/>
</dbReference>
<sequence>MAQPQNAQHEHDQAIAELVVLWLGRQDKPQPKHAGRAPRNTNTRNRHAHA</sequence>
<evidence type="ECO:0000313" key="2">
    <source>
        <dbReference type="EMBL" id="APR05268.1"/>
    </source>
</evidence>
<dbReference type="AlphaFoldDB" id="A0A1L6FEC0"/>
<proteinExistence type="predicted"/>
<dbReference type="KEGG" id="tcl:Tchl_2433"/>
<reference evidence="2 3" key="1">
    <citation type="submission" date="2016-12" db="EMBL/GenBank/DDBJ databases">
        <title>Complete genome sequence of Thauera chlorobenzoica, a Betaproteobacterium degrading haloaromatics anaerobically to CO2 and halides.</title>
        <authorList>
            <person name="Goris T."/>
            <person name="Mergelsberg M."/>
            <person name="Boll M."/>
        </authorList>
    </citation>
    <scope>NUCLEOTIDE SEQUENCE [LARGE SCALE GENOMIC DNA]</scope>
    <source>
        <strain evidence="2 3">3CB1</strain>
    </source>
</reference>